<dbReference type="AlphaFoldDB" id="A0A1R3J3W2"/>
<gene>
    <name evidence="1" type="ORF">COLO4_19740</name>
</gene>
<accession>A0A1R3J3W2</accession>
<dbReference type="Proteomes" id="UP000187203">
    <property type="component" value="Unassembled WGS sequence"/>
</dbReference>
<comment type="caution">
    <text evidence="1">The sequence shown here is derived from an EMBL/GenBank/DDBJ whole genome shotgun (WGS) entry which is preliminary data.</text>
</comment>
<keyword evidence="2" id="KW-1185">Reference proteome</keyword>
<organism evidence="1 2">
    <name type="scientific">Corchorus olitorius</name>
    <dbReference type="NCBI Taxonomy" id="93759"/>
    <lineage>
        <taxon>Eukaryota</taxon>
        <taxon>Viridiplantae</taxon>
        <taxon>Streptophyta</taxon>
        <taxon>Embryophyta</taxon>
        <taxon>Tracheophyta</taxon>
        <taxon>Spermatophyta</taxon>
        <taxon>Magnoliopsida</taxon>
        <taxon>eudicotyledons</taxon>
        <taxon>Gunneridae</taxon>
        <taxon>Pentapetalae</taxon>
        <taxon>rosids</taxon>
        <taxon>malvids</taxon>
        <taxon>Malvales</taxon>
        <taxon>Malvaceae</taxon>
        <taxon>Grewioideae</taxon>
        <taxon>Apeibeae</taxon>
        <taxon>Corchorus</taxon>
    </lineage>
</organism>
<sequence length="34" mass="3531">MPNTGGFPLLCEASLGLLAQMTDPTKTLVGQKTP</sequence>
<protein>
    <submittedName>
        <fullName evidence="1">Uncharacterized protein</fullName>
    </submittedName>
</protein>
<reference evidence="2" key="1">
    <citation type="submission" date="2013-09" db="EMBL/GenBank/DDBJ databases">
        <title>Corchorus olitorius genome sequencing.</title>
        <authorList>
            <person name="Alam M."/>
            <person name="Haque M.S."/>
            <person name="Islam M.S."/>
            <person name="Emdad E.M."/>
            <person name="Islam M.M."/>
            <person name="Ahmed B."/>
            <person name="Halim A."/>
            <person name="Hossen Q.M.M."/>
            <person name="Hossain M.Z."/>
            <person name="Ahmed R."/>
            <person name="Khan M.M."/>
            <person name="Islam R."/>
            <person name="Rashid M.M."/>
            <person name="Khan S.A."/>
            <person name="Rahman M.S."/>
            <person name="Alam M."/>
            <person name="Yahiya A.S."/>
            <person name="Khan M.S."/>
            <person name="Azam M.S."/>
            <person name="Haque T."/>
            <person name="Lashkar M.Z.H."/>
            <person name="Akhand A.I."/>
            <person name="Morshed G."/>
            <person name="Roy S."/>
            <person name="Uddin K.S."/>
            <person name="Rabeya T."/>
            <person name="Hossain A.S."/>
            <person name="Chowdhury A."/>
            <person name="Snigdha A.R."/>
            <person name="Mortoza M.S."/>
            <person name="Matin S.A."/>
            <person name="Hoque S.M.E."/>
            <person name="Islam M.K."/>
            <person name="Roy D.K."/>
            <person name="Haider R."/>
            <person name="Moosa M.M."/>
            <person name="Elias S.M."/>
            <person name="Hasan A.M."/>
            <person name="Jahan S."/>
            <person name="Shafiuddin M."/>
            <person name="Mahmood N."/>
            <person name="Shommy N.S."/>
        </authorList>
    </citation>
    <scope>NUCLEOTIDE SEQUENCE [LARGE SCALE GENOMIC DNA]</scope>
    <source>
        <strain evidence="2">cv. O-4</strain>
    </source>
</reference>
<evidence type="ECO:0000313" key="1">
    <source>
        <dbReference type="EMBL" id="OMO89490.1"/>
    </source>
</evidence>
<name>A0A1R3J3W2_9ROSI</name>
<evidence type="ECO:0000313" key="2">
    <source>
        <dbReference type="Proteomes" id="UP000187203"/>
    </source>
</evidence>
<proteinExistence type="predicted"/>
<dbReference type="EMBL" id="AWUE01016755">
    <property type="protein sequence ID" value="OMO89490.1"/>
    <property type="molecule type" value="Genomic_DNA"/>
</dbReference>